<proteinExistence type="predicted"/>
<comment type="caution">
    <text evidence="4">The sequence shown here is derived from an EMBL/GenBank/DDBJ whole genome shotgun (WGS) entry which is preliminary data.</text>
</comment>
<feature type="domain" description="KAP NTPase" evidence="3">
    <location>
        <begin position="33"/>
        <end position="478"/>
    </location>
</feature>
<sequence length="968" mass="111423">MTDPNKQRPRFLKEEPSDSDMFLGGGHQRTAFALIDFIKSDQDIGIIGLEGDLGSGKSTVVQLVKNSLEKANHDLSAEGADLNSGKIKSDKKAESDERKYQLLTFDLDEHSHSSIRKALVVALHGTIKELLQNDSVDIKKYIKSELEKHVDSIYKKIKNSTLDGHSKLTIKDRVQWACNKIALILSQSDFRRDENNFNDSSLDKLDDARDIALGRKLETLRKVKSEMNVWLMLFAISFALFVRYIVDAIKNIINSIHVFFSKDLNYVFDIENTLTTAAGLSLLILMGSKLFVDRFTDLNRSKVSVIDLYKKNSNDNIAESIRIDRDIHSFELKKALHDFIEIIPSDTTLALVVDNIDRVESRLVQEVWSDLNIISSISSANFKVILPYSEVKLAKALSDEDDDYSITGREYVSKRLPIVFRAPPIITADWRMQFESYWKESIWFIKGCKEVSELIDIWSPGNTPVTPRFLKRLINDIATSYVGCPEEDIHGLCFAFYLLVYKSHRPNVTIYQALALRPELDKSGGSKVVDDGEQELKEWNENLSKTHDLMDRVFKGQAEWPEEVTCINYQANKEISFSELLEKPIAEAINTKDTKSILELSLVIGFDIYFKRVIERFLPEELYDLACDVSAWGDREPAGNWLDKYFPEINYRAANSQREVKLNSFKNMYPLKRAGYTLSYVRVQNEFDDYEFERKPINNETIRHFYDCSVLLGKKPSVIYDPPADFFYEYLWPLRNKLKLWDIESIVMDQSLKKGLFYKLKNSYHMEERIPMDADMIVWFNSKNRIGDKALNDGMFEKIDFLFRDSRGVEFFPNLEVWGKSESTKFLARYFAEFSEEMPDKMKNKWLSALLVHGIISGDLIAQNNKDVESVSVSEPSLWDVIKDEIVGLDFDENYLTFAPLEVIAASVPKTEYSEILIPALVKLFENDRIVELDDSMRDELRTLKVSLNDLDYDCSVLVSKLNELITS</sequence>
<evidence type="ECO:0000259" key="3">
    <source>
        <dbReference type="Pfam" id="PF07693"/>
    </source>
</evidence>
<name>A0ABQ0ADM1_9GAMM</name>
<keyword evidence="2" id="KW-1133">Transmembrane helix</keyword>
<reference evidence="4 5" key="1">
    <citation type="submission" date="2024-04" db="EMBL/GenBank/DDBJ databases">
        <title>Draft genome sequence of Sessilibacter corallicola NBRC 116591.</title>
        <authorList>
            <person name="Miyakawa T."/>
            <person name="Kusuya Y."/>
            <person name="Miura T."/>
        </authorList>
    </citation>
    <scope>NUCLEOTIDE SEQUENCE [LARGE SCALE GENOMIC DNA]</scope>
    <source>
        <strain evidence="4 5">KU-00831-HH</strain>
    </source>
</reference>
<organism evidence="4 5">
    <name type="scientific">Sessilibacter corallicola</name>
    <dbReference type="NCBI Taxonomy" id="2904075"/>
    <lineage>
        <taxon>Bacteria</taxon>
        <taxon>Pseudomonadati</taxon>
        <taxon>Pseudomonadota</taxon>
        <taxon>Gammaproteobacteria</taxon>
        <taxon>Cellvibrionales</taxon>
        <taxon>Cellvibrionaceae</taxon>
        <taxon>Sessilibacter</taxon>
    </lineage>
</organism>
<dbReference type="InterPro" id="IPR011646">
    <property type="entry name" value="KAP_P-loop"/>
</dbReference>
<evidence type="ECO:0000313" key="4">
    <source>
        <dbReference type="EMBL" id="GAA6169667.1"/>
    </source>
</evidence>
<evidence type="ECO:0000256" key="2">
    <source>
        <dbReference type="SAM" id="Phobius"/>
    </source>
</evidence>
<dbReference type="Proteomes" id="UP001465153">
    <property type="component" value="Unassembled WGS sequence"/>
</dbReference>
<dbReference type="EMBL" id="BAABWN010000014">
    <property type="protein sequence ID" value="GAA6169667.1"/>
    <property type="molecule type" value="Genomic_DNA"/>
</dbReference>
<dbReference type="RefSeq" id="WP_353304143.1">
    <property type="nucleotide sequence ID" value="NZ_BAABWN010000014.1"/>
</dbReference>
<feature type="region of interest" description="Disordered" evidence="1">
    <location>
        <begin position="1"/>
        <end position="23"/>
    </location>
</feature>
<dbReference type="Pfam" id="PF07693">
    <property type="entry name" value="KAP_NTPase"/>
    <property type="match status" value="1"/>
</dbReference>
<keyword evidence="5" id="KW-1185">Reference proteome</keyword>
<keyword evidence="2" id="KW-0472">Membrane</keyword>
<feature type="transmembrane region" description="Helical" evidence="2">
    <location>
        <begin position="229"/>
        <end position="246"/>
    </location>
</feature>
<gene>
    <name evidence="4" type="ORF">NBRC116591_34780</name>
</gene>
<evidence type="ECO:0000256" key="1">
    <source>
        <dbReference type="SAM" id="MobiDB-lite"/>
    </source>
</evidence>
<keyword evidence="2" id="KW-0812">Transmembrane</keyword>
<accession>A0ABQ0ADM1</accession>
<evidence type="ECO:0000313" key="5">
    <source>
        <dbReference type="Proteomes" id="UP001465153"/>
    </source>
</evidence>
<protein>
    <recommendedName>
        <fullName evidence="3">KAP NTPase domain-containing protein</fullName>
    </recommendedName>
</protein>